<dbReference type="GO" id="GO:0046423">
    <property type="term" value="F:allene-oxide cyclase activity"/>
    <property type="evidence" value="ECO:0007669"/>
    <property type="project" value="InterPro"/>
</dbReference>
<sequence length="173" mass="19026">MLALTTHLLASVCASARSSARADGFEKKPEYKEFRLQLREFATPETQQSNGTNFGDIVWFNDRVEDFNTGERFGFVQGICTFTQSLDPVTGSYKIECEFSFIHKEGSFTVTGLSANTPTDLAVVGGTGIYTGATGVARQSTLSDNGQGFFTFGYNIKFFAIREIRLEALKPKA</sequence>
<dbReference type="GO" id="GO:0009695">
    <property type="term" value="P:jasmonic acid biosynthetic process"/>
    <property type="evidence" value="ECO:0007669"/>
    <property type="project" value="InterPro"/>
</dbReference>
<comment type="subcellular location">
    <subcellularLocation>
        <location evidence="4">Secreted</location>
        <location evidence="4">Extracellular space</location>
        <location evidence="4">Apoplast</location>
    </subcellularLocation>
</comment>
<dbReference type="GO" id="GO:0048046">
    <property type="term" value="C:apoplast"/>
    <property type="evidence" value="ECO:0007669"/>
    <property type="project" value="UniProtKB-SubCell"/>
</dbReference>
<dbReference type="InterPro" id="IPR044859">
    <property type="entry name" value="Allene_oxi_cyc_Dirigent"/>
</dbReference>
<dbReference type="SUPFAM" id="SSF141493">
    <property type="entry name" value="Allene oxide cyclase-like"/>
    <property type="match status" value="1"/>
</dbReference>
<proteinExistence type="inferred from homology"/>
<comment type="subunit">
    <text evidence="2 4">Homodimer.</text>
</comment>
<dbReference type="Gene3D" id="2.40.480.10">
    <property type="entry name" value="Allene oxide cyclase-like"/>
    <property type="match status" value="1"/>
</dbReference>
<feature type="signal peptide" evidence="4">
    <location>
        <begin position="1"/>
        <end position="22"/>
    </location>
</feature>
<dbReference type="InterPro" id="IPR034871">
    <property type="entry name" value="Allene_oxi_cyc_sf"/>
</dbReference>
<dbReference type="InterPro" id="IPR004265">
    <property type="entry name" value="Dirigent"/>
</dbReference>
<dbReference type="OrthoDB" id="674745at2759"/>
<gene>
    <name evidence="5" type="ORF">KFL_003110150</name>
</gene>
<organism evidence="5 6">
    <name type="scientific">Klebsormidium nitens</name>
    <name type="common">Green alga</name>
    <name type="synonym">Ulothrix nitens</name>
    <dbReference type="NCBI Taxonomy" id="105231"/>
    <lineage>
        <taxon>Eukaryota</taxon>
        <taxon>Viridiplantae</taxon>
        <taxon>Streptophyta</taxon>
        <taxon>Klebsormidiophyceae</taxon>
        <taxon>Klebsormidiales</taxon>
        <taxon>Klebsormidiaceae</taxon>
        <taxon>Klebsormidium</taxon>
    </lineage>
</organism>
<name>A0A1Y1I8D4_KLENI</name>
<evidence type="ECO:0000313" key="6">
    <source>
        <dbReference type="Proteomes" id="UP000054558"/>
    </source>
</evidence>
<dbReference type="EMBL" id="DF237260">
    <property type="protein sequence ID" value="GAQ86793.1"/>
    <property type="molecule type" value="Genomic_DNA"/>
</dbReference>
<keyword evidence="4" id="KW-0732">Signal</keyword>
<evidence type="ECO:0000256" key="1">
    <source>
        <dbReference type="ARBA" id="ARBA00010746"/>
    </source>
</evidence>
<feature type="chain" id="PRO_5011810858" description="Dirigent protein" evidence="4">
    <location>
        <begin position="23"/>
        <end position="173"/>
    </location>
</feature>
<dbReference type="GO" id="GO:0009699">
    <property type="term" value="P:phenylpropanoid biosynthetic process"/>
    <property type="evidence" value="ECO:0007669"/>
    <property type="project" value="UniProtKB-ARBA"/>
</dbReference>
<accession>A0A1Y1I8D4</accession>
<keyword evidence="4" id="KW-0052">Apoplast</keyword>
<evidence type="ECO:0000313" key="5">
    <source>
        <dbReference type="EMBL" id="GAQ86793.1"/>
    </source>
</evidence>
<comment type="function">
    <text evidence="4">Dirigent proteins impart stereoselectivity on the phenoxy radical-coupling reaction, yielding optically active lignans from two molecules of coniferyl alcohol in the biosynthesis of lignans, flavonolignans, and alkaloids and thus plays a central role in plant secondary metabolism.</text>
</comment>
<evidence type="ECO:0000256" key="2">
    <source>
        <dbReference type="ARBA" id="ARBA00011738"/>
    </source>
</evidence>
<dbReference type="AlphaFoldDB" id="A0A1Y1I8D4"/>
<keyword evidence="6" id="KW-1185">Reference proteome</keyword>
<keyword evidence="3 4" id="KW-0964">Secreted</keyword>
<reference evidence="5 6" key="1">
    <citation type="journal article" date="2014" name="Nat. Commun.">
        <title>Klebsormidium flaccidum genome reveals primary factors for plant terrestrial adaptation.</title>
        <authorList>
            <person name="Hori K."/>
            <person name="Maruyama F."/>
            <person name="Fujisawa T."/>
            <person name="Togashi T."/>
            <person name="Yamamoto N."/>
            <person name="Seo M."/>
            <person name="Sato S."/>
            <person name="Yamada T."/>
            <person name="Mori H."/>
            <person name="Tajima N."/>
            <person name="Moriyama T."/>
            <person name="Ikeuchi M."/>
            <person name="Watanabe M."/>
            <person name="Wada H."/>
            <person name="Kobayashi K."/>
            <person name="Saito M."/>
            <person name="Masuda T."/>
            <person name="Sasaki-Sekimoto Y."/>
            <person name="Mashiguchi K."/>
            <person name="Awai K."/>
            <person name="Shimojima M."/>
            <person name="Masuda S."/>
            <person name="Iwai M."/>
            <person name="Nobusawa T."/>
            <person name="Narise T."/>
            <person name="Kondo S."/>
            <person name="Saito H."/>
            <person name="Sato R."/>
            <person name="Murakawa M."/>
            <person name="Ihara Y."/>
            <person name="Oshima-Yamada Y."/>
            <person name="Ohtaka K."/>
            <person name="Satoh M."/>
            <person name="Sonobe K."/>
            <person name="Ishii M."/>
            <person name="Ohtani R."/>
            <person name="Kanamori-Sato M."/>
            <person name="Honoki R."/>
            <person name="Miyazaki D."/>
            <person name="Mochizuki H."/>
            <person name="Umetsu J."/>
            <person name="Higashi K."/>
            <person name="Shibata D."/>
            <person name="Kamiya Y."/>
            <person name="Sato N."/>
            <person name="Nakamura Y."/>
            <person name="Tabata S."/>
            <person name="Ida S."/>
            <person name="Kurokawa K."/>
            <person name="Ohta H."/>
        </authorList>
    </citation>
    <scope>NUCLEOTIDE SEQUENCE [LARGE SCALE GENOMIC DNA]</scope>
    <source>
        <strain evidence="5 6">NIES-2285</strain>
    </source>
</reference>
<comment type="similarity">
    <text evidence="1 4">Belongs to the plant dirigent protein family.</text>
</comment>
<dbReference type="Proteomes" id="UP000054558">
    <property type="component" value="Unassembled WGS sequence"/>
</dbReference>
<evidence type="ECO:0000256" key="3">
    <source>
        <dbReference type="ARBA" id="ARBA00022525"/>
    </source>
</evidence>
<evidence type="ECO:0000256" key="4">
    <source>
        <dbReference type="RuleBase" id="RU363099"/>
    </source>
</evidence>
<dbReference type="Pfam" id="PF03018">
    <property type="entry name" value="Dirigent"/>
    <property type="match status" value="1"/>
</dbReference>
<protein>
    <recommendedName>
        <fullName evidence="4">Dirigent protein</fullName>
    </recommendedName>
</protein>